<dbReference type="InterPro" id="IPR045795">
    <property type="entry name" value="SLT_4"/>
</dbReference>
<dbReference type="SUPFAM" id="SSF53955">
    <property type="entry name" value="Lysozyme-like"/>
    <property type="match status" value="1"/>
</dbReference>
<reference evidence="3 4" key="1">
    <citation type="journal article" date="2018" name="Nat. Biotechnol.">
        <title>A standardized bacterial taxonomy based on genome phylogeny substantially revises the tree of life.</title>
        <authorList>
            <person name="Parks D.H."/>
            <person name="Chuvochina M."/>
            <person name="Waite D.W."/>
            <person name="Rinke C."/>
            <person name="Skarshewski A."/>
            <person name="Chaumeil P.A."/>
            <person name="Hugenholtz P."/>
        </authorList>
    </citation>
    <scope>NUCLEOTIDE SEQUENCE [LARGE SCALE GENOMIC DNA]</scope>
    <source>
        <strain evidence="3">UBA9158</strain>
    </source>
</reference>
<dbReference type="AlphaFoldDB" id="A0A3C1KR88"/>
<name>A0A3C1KR88_9GAMM</name>
<protein>
    <recommendedName>
        <fullName evidence="2">Transglycosylase SLT domain-containing protein</fullName>
    </recommendedName>
</protein>
<accession>A0A3C1KR88</accession>
<organism evidence="3 4">
    <name type="scientific">Haliea salexigens</name>
    <dbReference type="NCBI Taxonomy" id="287487"/>
    <lineage>
        <taxon>Bacteria</taxon>
        <taxon>Pseudomonadati</taxon>
        <taxon>Pseudomonadota</taxon>
        <taxon>Gammaproteobacteria</taxon>
        <taxon>Cellvibrionales</taxon>
        <taxon>Halieaceae</taxon>
        <taxon>Haliea</taxon>
    </lineage>
</organism>
<feature type="chain" id="PRO_5017752170" description="Transglycosylase SLT domain-containing protein" evidence="1">
    <location>
        <begin position="18"/>
        <end position="201"/>
    </location>
</feature>
<dbReference type="CDD" id="cd00442">
    <property type="entry name" value="Lyz-like"/>
    <property type="match status" value="1"/>
</dbReference>
<dbReference type="Gene3D" id="1.10.530.10">
    <property type="match status" value="1"/>
</dbReference>
<dbReference type="Proteomes" id="UP000259273">
    <property type="component" value="Unassembled WGS sequence"/>
</dbReference>
<gene>
    <name evidence="3" type="ORF">DCP75_15950</name>
</gene>
<evidence type="ECO:0000313" key="4">
    <source>
        <dbReference type="Proteomes" id="UP000259273"/>
    </source>
</evidence>
<evidence type="ECO:0000313" key="3">
    <source>
        <dbReference type="EMBL" id="HAN29177.1"/>
    </source>
</evidence>
<dbReference type="EMBL" id="DMND01000212">
    <property type="protein sequence ID" value="HAN29177.1"/>
    <property type="molecule type" value="Genomic_DNA"/>
</dbReference>
<evidence type="ECO:0000259" key="2">
    <source>
        <dbReference type="Pfam" id="PF19489"/>
    </source>
</evidence>
<feature type="signal peptide" evidence="1">
    <location>
        <begin position="1"/>
        <end position="17"/>
    </location>
</feature>
<dbReference type="Pfam" id="PF19489">
    <property type="entry name" value="SLT_4"/>
    <property type="match status" value="1"/>
</dbReference>
<feature type="domain" description="Transglycosylase SLT" evidence="2">
    <location>
        <begin position="8"/>
        <end position="187"/>
    </location>
</feature>
<dbReference type="STRING" id="1121937.GCA_000423125_00193"/>
<proteinExistence type="predicted"/>
<dbReference type="InterPro" id="IPR023346">
    <property type="entry name" value="Lysozyme-like_dom_sf"/>
</dbReference>
<evidence type="ECO:0000256" key="1">
    <source>
        <dbReference type="SAM" id="SignalP"/>
    </source>
</evidence>
<keyword evidence="1" id="KW-0732">Signal</keyword>
<sequence length="201" mass="22659">MKRLLPYLLLLLLPACATTPPGNVDNACSIFREKDGWYDDALAAQKAWGSPVPVMLAIMHQESRFVAQAKPPRTRILGIIPGFRPSNSYGYSQAIKSTWKAYERSTGHYGADRDDFGDSMDFIGWYNNESLHRSGIAKNDAYRLYLAYHEGHGGYNRGSYRDKGWLLRVATKVRDRAAQYTVQLNGCADSLPRGRGLFGWF</sequence>
<comment type="caution">
    <text evidence="3">The sequence shown here is derived from an EMBL/GenBank/DDBJ whole genome shotgun (WGS) entry which is preliminary data.</text>
</comment>